<dbReference type="Proteomes" id="UP000789572">
    <property type="component" value="Unassembled WGS sequence"/>
</dbReference>
<organism evidence="1 2">
    <name type="scientific">Paraglomus occultum</name>
    <dbReference type="NCBI Taxonomy" id="144539"/>
    <lineage>
        <taxon>Eukaryota</taxon>
        <taxon>Fungi</taxon>
        <taxon>Fungi incertae sedis</taxon>
        <taxon>Mucoromycota</taxon>
        <taxon>Glomeromycotina</taxon>
        <taxon>Glomeromycetes</taxon>
        <taxon>Paraglomerales</taxon>
        <taxon>Paraglomeraceae</taxon>
        <taxon>Paraglomus</taxon>
    </lineage>
</organism>
<name>A0A9N9E7B6_9GLOM</name>
<evidence type="ECO:0000313" key="1">
    <source>
        <dbReference type="EMBL" id="CAG8666416.1"/>
    </source>
</evidence>
<dbReference type="AlphaFoldDB" id="A0A9N9E7B6"/>
<keyword evidence="2" id="KW-1185">Reference proteome</keyword>
<accession>A0A9N9E7B6</accession>
<comment type="caution">
    <text evidence="1">The sequence shown here is derived from an EMBL/GenBank/DDBJ whole genome shotgun (WGS) entry which is preliminary data.</text>
</comment>
<protein>
    <submittedName>
        <fullName evidence="1">4256_t:CDS:1</fullName>
    </submittedName>
</protein>
<feature type="non-terminal residue" evidence="1">
    <location>
        <position position="1"/>
    </location>
</feature>
<sequence>IKAKAPGVIRELRGVLSEYPVDHLISFAETRSSNPTLDIILDRIKELVEKCELDYLQLRQMIIQLRIETNNRIETHYEVQQLRAEFAEFRELLQ</sequence>
<reference evidence="1" key="1">
    <citation type="submission" date="2021-06" db="EMBL/GenBank/DDBJ databases">
        <authorList>
            <person name="Kallberg Y."/>
            <person name="Tangrot J."/>
            <person name="Rosling A."/>
        </authorList>
    </citation>
    <scope>NUCLEOTIDE SEQUENCE</scope>
    <source>
        <strain evidence="1">IA702</strain>
    </source>
</reference>
<feature type="non-terminal residue" evidence="1">
    <location>
        <position position="94"/>
    </location>
</feature>
<gene>
    <name evidence="1" type="ORF">POCULU_LOCUS10724</name>
</gene>
<evidence type="ECO:0000313" key="2">
    <source>
        <dbReference type="Proteomes" id="UP000789572"/>
    </source>
</evidence>
<proteinExistence type="predicted"/>
<dbReference type="EMBL" id="CAJVPJ010006126">
    <property type="protein sequence ID" value="CAG8666416.1"/>
    <property type="molecule type" value="Genomic_DNA"/>
</dbReference>
<dbReference type="OrthoDB" id="10550340at2759"/>